<feature type="transmembrane region" description="Helical" evidence="2">
    <location>
        <begin position="193"/>
        <end position="211"/>
    </location>
</feature>
<feature type="transmembrane region" description="Helical" evidence="2">
    <location>
        <begin position="150"/>
        <end position="173"/>
    </location>
</feature>
<sequence length="434" mass="48617">MPSAIANKSNNPTITIILAAAHHRTMPHRRVFAPLREPLRHDPQLQLQPDQVRGACPFLNPTHAIFMPIIEAPQTEPPVAKEQQQQQGPSRAAHPNQIRYLWRSRDNRKGRHALQVQHHALYALPRNTNGLRAVLAGLWRMATVFPYWDVSYLVAFIFTLGSVIWVINAFFVWLPLEDPSSEFSNESSTAGGVTAFVGATVFEIGSILLVLEAVNENSAGCFGWALERVLRDQADELLDVLQPDNHACQHHHVNRRAFLSGRQQAITTSGRTFTWLPSWNELRTHYMRELGFLASMAQLIGATIFWISGFTCLPGIINHMSQGLTDGVFWVPQIVGGSLFVISGLLFTIETQKKWYIPAPHVLGWHIGIWNFIGGIGFTLCGSLGPASANSGVDYESTLATFWGSWAFLIGSIIQWYESLDKYPVETKKQNFRS</sequence>
<feature type="transmembrane region" description="Helical" evidence="2">
    <location>
        <begin position="329"/>
        <end position="349"/>
    </location>
</feature>
<evidence type="ECO:0000256" key="1">
    <source>
        <dbReference type="SAM" id="MobiDB-lite"/>
    </source>
</evidence>
<evidence type="ECO:0008006" key="5">
    <source>
        <dbReference type="Google" id="ProtNLM"/>
    </source>
</evidence>
<keyword evidence="4" id="KW-1185">Reference proteome</keyword>
<evidence type="ECO:0000313" key="4">
    <source>
        <dbReference type="Proteomes" id="UP000319663"/>
    </source>
</evidence>
<name>A0A507QPK0_MONPU</name>
<reference evidence="3 4" key="1">
    <citation type="submission" date="2019-06" db="EMBL/GenBank/DDBJ databases">
        <title>Wine fermentation using esterase from Monascus purpureus.</title>
        <authorList>
            <person name="Geng C."/>
            <person name="Zhang Y."/>
        </authorList>
    </citation>
    <scope>NUCLEOTIDE SEQUENCE [LARGE SCALE GENOMIC DNA]</scope>
    <source>
        <strain evidence="3">HQ1</strain>
    </source>
</reference>
<accession>A0A507QPK0</accession>
<feature type="region of interest" description="Disordered" evidence="1">
    <location>
        <begin position="76"/>
        <end position="95"/>
    </location>
</feature>
<dbReference type="Proteomes" id="UP000319663">
    <property type="component" value="Unassembled WGS sequence"/>
</dbReference>
<dbReference type="STRING" id="5098.A0A507QPK0"/>
<keyword evidence="2" id="KW-0472">Membrane</keyword>
<dbReference type="AlphaFoldDB" id="A0A507QPK0"/>
<feature type="transmembrane region" description="Helical" evidence="2">
    <location>
        <begin position="400"/>
        <end position="420"/>
    </location>
</feature>
<protein>
    <recommendedName>
        <fullName evidence="5">Integral membrane protein</fullName>
    </recommendedName>
</protein>
<keyword evidence="2" id="KW-0812">Transmembrane</keyword>
<gene>
    <name evidence="3" type="ORF">MPDQ_002434</name>
</gene>
<feature type="transmembrane region" description="Helical" evidence="2">
    <location>
        <begin position="290"/>
        <end position="317"/>
    </location>
</feature>
<dbReference type="OrthoDB" id="2603at2759"/>
<evidence type="ECO:0000313" key="3">
    <source>
        <dbReference type="EMBL" id="TQB69012.1"/>
    </source>
</evidence>
<dbReference type="EMBL" id="VIFY01000177">
    <property type="protein sequence ID" value="TQB69012.1"/>
    <property type="molecule type" value="Genomic_DNA"/>
</dbReference>
<organism evidence="3 4">
    <name type="scientific">Monascus purpureus</name>
    <name type="common">Red mold</name>
    <name type="synonym">Monascus anka</name>
    <dbReference type="NCBI Taxonomy" id="5098"/>
    <lineage>
        <taxon>Eukaryota</taxon>
        <taxon>Fungi</taxon>
        <taxon>Dikarya</taxon>
        <taxon>Ascomycota</taxon>
        <taxon>Pezizomycotina</taxon>
        <taxon>Eurotiomycetes</taxon>
        <taxon>Eurotiomycetidae</taxon>
        <taxon>Eurotiales</taxon>
        <taxon>Aspergillaceae</taxon>
        <taxon>Monascus</taxon>
    </lineage>
</organism>
<feature type="transmembrane region" description="Helical" evidence="2">
    <location>
        <begin position="361"/>
        <end position="380"/>
    </location>
</feature>
<proteinExistence type="predicted"/>
<keyword evidence="2" id="KW-1133">Transmembrane helix</keyword>
<comment type="caution">
    <text evidence="3">The sequence shown here is derived from an EMBL/GenBank/DDBJ whole genome shotgun (WGS) entry which is preliminary data.</text>
</comment>
<evidence type="ECO:0000256" key="2">
    <source>
        <dbReference type="SAM" id="Phobius"/>
    </source>
</evidence>